<accession>L0WF30</accession>
<dbReference type="AlphaFoldDB" id="L0WF30"/>
<evidence type="ECO:0000313" key="1">
    <source>
        <dbReference type="EMBL" id="EKF75433.1"/>
    </source>
</evidence>
<reference evidence="1 2" key="1">
    <citation type="journal article" date="2012" name="J. Bacteriol.">
        <title>Genome Sequence of the Alkane-Degrading Bacterium Alcanivorax hongdengensis Type Strain A-11-3.</title>
        <authorList>
            <person name="Lai Q."/>
            <person name="Shao Z."/>
        </authorList>
    </citation>
    <scope>NUCLEOTIDE SEQUENCE [LARGE SCALE GENOMIC DNA]</scope>
    <source>
        <strain evidence="1 2">A-11-3</strain>
    </source>
</reference>
<dbReference type="CDD" id="cd16438">
    <property type="entry name" value="beta_Kdo_transferase_KpsS_like"/>
    <property type="match status" value="1"/>
</dbReference>
<keyword evidence="2" id="KW-1185">Reference proteome</keyword>
<dbReference type="Gene3D" id="3.40.50.12580">
    <property type="match status" value="1"/>
</dbReference>
<gene>
    <name evidence="1" type="ORF">A11A3_03714</name>
</gene>
<protein>
    <submittedName>
        <fullName evidence="1">Polysaccharide synthesis/modification protein</fullName>
    </submittedName>
</protein>
<dbReference type="EMBL" id="AMRJ01000003">
    <property type="protein sequence ID" value="EKF75433.1"/>
    <property type="molecule type" value="Genomic_DNA"/>
</dbReference>
<sequence length="379" mass="43088">MTPPLPRVLFLAMSRNQEKHFRALAEQMPVDGRVINAKHPGRGPWLTALGWLWRRRDQLPGWLRFRVSKGQLNDGAHGRWFRFGLGLRIAHLMAGLMRQVRDWQPQVLFVLNGAHYKQQAAISWAREAGLKVAYLELGFLPNTMALDGAGVNYANSIPRQAAFYRNYSPRGEVADATLVRRPPRKPVGEPIELPARYLFVPFQVYDDTQILIHSPWVPSMEALYQALVETVDALPDDCVYVVKEHPTSKKAYPELHGRHPRILFANANDTQQLIERSLGVITVNSTVGIESLLLGRPVITLGNACYNIEELVAHADNRDTLRGLVSDPQALPFDGALVRHFVAWLREQYLVPGRWPEYGPDYPQRMRERLDQILSGEPF</sequence>
<dbReference type="Pfam" id="PF05159">
    <property type="entry name" value="Capsule_synth"/>
    <property type="match status" value="1"/>
</dbReference>
<dbReference type="Proteomes" id="UP000010164">
    <property type="component" value="Unassembled WGS sequence"/>
</dbReference>
<dbReference type="PATRIC" id="fig|1177179.3.peg.741"/>
<organism evidence="1 2">
    <name type="scientific">Alcanivorax hongdengensis A-11-3</name>
    <dbReference type="NCBI Taxonomy" id="1177179"/>
    <lineage>
        <taxon>Bacteria</taxon>
        <taxon>Pseudomonadati</taxon>
        <taxon>Pseudomonadota</taxon>
        <taxon>Gammaproteobacteria</taxon>
        <taxon>Oceanospirillales</taxon>
        <taxon>Alcanivoracaceae</taxon>
        <taxon>Alcanivorax</taxon>
    </lineage>
</organism>
<proteinExistence type="predicted"/>
<dbReference type="GO" id="GO:0015774">
    <property type="term" value="P:polysaccharide transport"/>
    <property type="evidence" value="ECO:0007669"/>
    <property type="project" value="InterPro"/>
</dbReference>
<dbReference type="InterPro" id="IPR007833">
    <property type="entry name" value="Capsule_polysaccharide_synth"/>
</dbReference>
<name>L0WF30_9GAMM</name>
<dbReference type="STRING" id="1177179.A11A3_03714"/>
<dbReference type="SUPFAM" id="SSF53756">
    <property type="entry name" value="UDP-Glycosyltransferase/glycogen phosphorylase"/>
    <property type="match status" value="1"/>
</dbReference>
<dbReference type="eggNOG" id="COG3562">
    <property type="taxonomic scope" value="Bacteria"/>
</dbReference>
<comment type="caution">
    <text evidence="1">The sequence shown here is derived from an EMBL/GenBank/DDBJ whole genome shotgun (WGS) entry which is preliminary data.</text>
</comment>
<dbReference type="RefSeq" id="WP_008927929.1">
    <property type="nucleotide sequence ID" value="NZ_AMRJ01000003.1"/>
</dbReference>
<evidence type="ECO:0000313" key="2">
    <source>
        <dbReference type="Proteomes" id="UP000010164"/>
    </source>
</evidence>
<dbReference type="InterPro" id="IPR043148">
    <property type="entry name" value="TagF_C"/>
</dbReference>
<dbReference type="GO" id="GO:0000271">
    <property type="term" value="P:polysaccharide biosynthetic process"/>
    <property type="evidence" value="ECO:0007669"/>
    <property type="project" value="InterPro"/>
</dbReference>